<dbReference type="RefSeq" id="WP_269559175.1">
    <property type="nucleotide sequence ID" value="NZ_CP114767.1"/>
</dbReference>
<evidence type="ECO:0008006" key="4">
    <source>
        <dbReference type="Google" id="ProtNLM"/>
    </source>
</evidence>
<evidence type="ECO:0000313" key="2">
    <source>
        <dbReference type="EMBL" id="WBA41093.1"/>
    </source>
</evidence>
<organism evidence="2 3">
    <name type="scientific">Hymenobacter canadensis</name>
    <dbReference type="NCBI Taxonomy" id="2999067"/>
    <lineage>
        <taxon>Bacteria</taxon>
        <taxon>Pseudomonadati</taxon>
        <taxon>Bacteroidota</taxon>
        <taxon>Cytophagia</taxon>
        <taxon>Cytophagales</taxon>
        <taxon>Hymenobacteraceae</taxon>
        <taxon>Hymenobacter</taxon>
    </lineage>
</organism>
<accession>A0ABY7LQC1</accession>
<feature type="signal peptide" evidence="1">
    <location>
        <begin position="1"/>
        <end position="22"/>
    </location>
</feature>
<evidence type="ECO:0000256" key="1">
    <source>
        <dbReference type="SAM" id="SignalP"/>
    </source>
</evidence>
<protein>
    <recommendedName>
        <fullName evidence="4">TIGR03751 family conjugal transfer lipoprotein</fullName>
    </recommendedName>
</protein>
<dbReference type="PROSITE" id="PS51257">
    <property type="entry name" value="PROKAR_LIPOPROTEIN"/>
    <property type="match status" value="1"/>
</dbReference>
<evidence type="ECO:0000313" key="3">
    <source>
        <dbReference type="Proteomes" id="UP001211005"/>
    </source>
</evidence>
<feature type="chain" id="PRO_5045150934" description="TIGR03751 family conjugal transfer lipoprotein" evidence="1">
    <location>
        <begin position="23"/>
        <end position="153"/>
    </location>
</feature>
<dbReference type="Proteomes" id="UP001211005">
    <property type="component" value="Chromosome"/>
</dbReference>
<sequence>MKFSPVAILSFLVLGCSHSASFDQEVWLQNPGVEDTRNPRAYMVQDVLKNHLRAGMPREAVVALLGSPYKEGVEQRLPKEVVVPDSLSASNPENLKPENQDKFLAAFNAFMRLPSRPDTVLLYPVGWSTIDPNFLVVKLTGKGKVENCWVEQH</sequence>
<keyword evidence="3" id="KW-1185">Reference proteome</keyword>
<name>A0ABY7LQC1_9BACT</name>
<reference evidence="2 3" key="1">
    <citation type="submission" date="2022-12" db="EMBL/GenBank/DDBJ databases">
        <title>Hymenobacter canadensis sp. nov. isolated from lake water of the Cambridge Bay, Canada.</title>
        <authorList>
            <person name="Kim W.H."/>
            <person name="Lee Y.M."/>
        </authorList>
    </citation>
    <scope>NUCLEOTIDE SEQUENCE [LARGE SCALE GENOMIC DNA]</scope>
    <source>
        <strain evidence="2 3">PAMC 29467</strain>
    </source>
</reference>
<keyword evidence="1" id="KW-0732">Signal</keyword>
<proteinExistence type="predicted"/>
<dbReference type="EMBL" id="CP114767">
    <property type="protein sequence ID" value="WBA41093.1"/>
    <property type="molecule type" value="Genomic_DNA"/>
</dbReference>
<gene>
    <name evidence="2" type="ORF">O3303_14855</name>
</gene>